<name>A0A941E3F7_9BURK</name>
<evidence type="ECO:0000313" key="3">
    <source>
        <dbReference type="Proteomes" id="UP000678545"/>
    </source>
</evidence>
<proteinExistence type="predicted"/>
<protein>
    <recommendedName>
        <fullName evidence="4">Lysozyme inhibitor LprI N-terminal domain-containing protein</fullName>
    </recommendedName>
</protein>
<evidence type="ECO:0000256" key="1">
    <source>
        <dbReference type="SAM" id="SignalP"/>
    </source>
</evidence>
<dbReference type="Proteomes" id="UP000678545">
    <property type="component" value="Unassembled WGS sequence"/>
</dbReference>
<keyword evidence="1" id="KW-0732">Signal</keyword>
<accession>A0A941E3F7</accession>
<evidence type="ECO:0008006" key="4">
    <source>
        <dbReference type="Google" id="ProtNLM"/>
    </source>
</evidence>
<dbReference type="RefSeq" id="WP_212675628.1">
    <property type="nucleotide sequence ID" value="NZ_JAGSPJ010000004.1"/>
</dbReference>
<sequence length="324" mass="36507">MKYNYLHQLLIAFICLFSLPVQAMESNCEGAFALAKNAASTAKLVFDQKRWIDARNEYKLAAELWQKAAHSCAGANSEIAAGNRQIAFNNIETATANNCIFEYDEIRRIINSRWQDIFVNGDLPVKKRQNALSADLKEGQKLAEHWRKTQAECKNPITKVMGAEKSNVVSEYTEYAANLLVSRKVESLDEFIARSKEKLSCKAATEKFITDTESVINLVDLLILYKERIVRMLESAYWMNASCPTGDAHAFSNLVVKERNEIAKEGECFKYLNKIRSEKLSAIDSSDSGRLVCKTSLGQFLFQNESQKAVDKELLKASQGGMEK</sequence>
<gene>
    <name evidence="2" type="ORF">KDM90_10870</name>
</gene>
<dbReference type="AlphaFoldDB" id="A0A941E3F7"/>
<comment type="caution">
    <text evidence="2">The sequence shown here is derived from an EMBL/GenBank/DDBJ whole genome shotgun (WGS) entry which is preliminary data.</text>
</comment>
<feature type="chain" id="PRO_5036761504" description="Lysozyme inhibitor LprI N-terminal domain-containing protein" evidence="1">
    <location>
        <begin position="24"/>
        <end position="324"/>
    </location>
</feature>
<feature type="signal peptide" evidence="1">
    <location>
        <begin position="1"/>
        <end position="23"/>
    </location>
</feature>
<organism evidence="2 3">
    <name type="scientific">Undibacterium fentianense</name>
    <dbReference type="NCBI Taxonomy" id="2828728"/>
    <lineage>
        <taxon>Bacteria</taxon>
        <taxon>Pseudomonadati</taxon>
        <taxon>Pseudomonadota</taxon>
        <taxon>Betaproteobacteria</taxon>
        <taxon>Burkholderiales</taxon>
        <taxon>Oxalobacteraceae</taxon>
        <taxon>Undibacterium</taxon>
    </lineage>
</organism>
<keyword evidence="3" id="KW-1185">Reference proteome</keyword>
<evidence type="ECO:0000313" key="2">
    <source>
        <dbReference type="EMBL" id="MBR7800497.1"/>
    </source>
</evidence>
<dbReference type="EMBL" id="JAGSPJ010000004">
    <property type="protein sequence ID" value="MBR7800497.1"/>
    <property type="molecule type" value="Genomic_DNA"/>
</dbReference>
<reference evidence="2" key="1">
    <citation type="submission" date="2021-04" db="EMBL/GenBank/DDBJ databases">
        <title>novel species isolated from subtropical streams in China.</title>
        <authorList>
            <person name="Lu H."/>
        </authorList>
    </citation>
    <scope>NUCLEOTIDE SEQUENCE</scope>
    <source>
        <strain evidence="2">FT137W</strain>
    </source>
</reference>